<evidence type="ECO:0000259" key="3">
    <source>
        <dbReference type="Pfam" id="PF02517"/>
    </source>
</evidence>
<gene>
    <name evidence="4" type="ORF">MTO99_18610</name>
</gene>
<dbReference type="GO" id="GO:0008237">
    <property type="term" value="F:metallopeptidase activity"/>
    <property type="evidence" value="ECO:0007669"/>
    <property type="project" value="UniProtKB-KW"/>
</dbReference>
<feature type="domain" description="CAAX prenyl protease 2/Lysostaphin resistance protein A-like" evidence="3">
    <location>
        <begin position="131"/>
        <end position="228"/>
    </location>
</feature>
<feature type="transmembrane region" description="Helical" evidence="2">
    <location>
        <begin position="190"/>
        <end position="210"/>
    </location>
</feature>
<feature type="transmembrane region" description="Helical" evidence="2">
    <location>
        <begin position="21"/>
        <end position="43"/>
    </location>
</feature>
<keyword evidence="5" id="KW-1185">Reference proteome</keyword>
<keyword evidence="4" id="KW-0482">Metalloprotease</keyword>
<feature type="transmembrane region" description="Helical" evidence="2">
    <location>
        <begin position="166"/>
        <end position="184"/>
    </location>
</feature>
<dbReference type="InterPro" id="IPR003675">
    <property type="entry name" value="Rce1/LyrA-like_dom"/>
</dbReference>
<evidence type="ECO:0000313" key="5">
    <source>
        <dbReference type="Proteomes" id="UP000832097"/>
    </source>
</evidence>
<feature type="transmembrane region" description="Helical" evidence="2">
    <location>
        <begin position="126"/>
        <end position="145"/>
    </location>
</feature>
<accession>A0ABY4C5Z0</accession>
<feature type="transmembrane region" description="Helical" evidence="2">
    <location>
        <begin position="100"/>
        <end position="120"/>
    </location>
</feature>
<evidence type="ECO:0000256" key="1">
    <source>
        <dbReference type="SAM" id="MobiDB-lite"/>
    </source>
</evidence>
<keyword evidence="2" id="KW-0812">Transmembrane</keyword>
<dbReference type="EMBL" id="CP094528">
    <property type="protein sequence ID" value="UOE44140.1"/>
    <property type="molecule type" value="Genomic_DNA"/>
</dbReference>
<keyword evidence="4" id="KW-0645">Protease</keyword>
<dbReference type="Pfam" id="PF02517">
    <property type="entry name" value="Rce1-like"/>
    <property type="match status" value="1"/>
</dbReference>
<feature type="transmembrane region" description="Helical" evidence="2">
    <location>
        <begin position="217"/>
        <end position="238"/>
    </location>
</feature>
<keyword evidence="2" id="KW-0472">Membrane</keyword>
<proteinExistence type="predicted"/>
<reference evidence="4 5" key="1">
    <citation type="submission" date="2022-03" db="EMBL/GenBank/DDBJ databases">
        <title>Mucilaginibacter sp. isolated from the gut of Protaetia brevitarsis seulensis larvae.</title>
        <authorList>
            <person name="Won M."/>
            <person name="Kim S.-J."/>
            <person name="Kwon S.-W."/>
        </authorList>
    </citation>
    <scope>NUCLEOTIDE SEQUENCE [LARGE SCALE GENOMIC DNA]</scope>
    <source>
        <strain evidence="4 5">CFWR-12</strain>
    </source>
</reference>
<name>A0ABY4C5Z0_9MICO</name>
<evidence type="ECO:0000256" key="2">
    <source>
        <dbReference type="SAM" id="Phobius"/>
    </source>
</evidence>
<organism evidence="4 5">
    <name type="scientific">Agromyces larvae</name>
    <dbReference type="NCBI Taxonomy" id="2929802"/>
    <lineage>
        <taxon>Bacteria</taxon>
        <taxon>Bacillati</taxon>
        <taxon>Actinomycetota</taxon>
        <taxon>Actinomycetes</taxon>
        <taxon>Micrococcales</taxon>
        <taxon>Microbacteriaceae</taxon>
        <taxon>Agromyces</taxon>
    </lineage>
</organism>
<dbReference type="InterPro" id="IPR052710">
    <property type="entry name" value="CAAX_protease"/>
</dbReference>
<sequence>MTGPAARPRATGWAAFWNRGGWWKAIVLAIVYLALYELLQLAFAPFTEALVDEQNLFATPGSVFAGLVLRVLTGSILLVAFAWSIGWLPRPLFARQPVRGSWWMWFAPVLVAIPIVLRVLGTDYSAYSGGVIVLTFVAGALIGFSEELLTRGFVVGLLRRRGYREWPVALLSSLVFALLHSVNLFSGQPIATVGLTIAYTFCFGILMYLTMRVTGSLIWPMVLHGLTDPITMLASGGIDQAPERVLDNPMLALAAPATLLLAVGAVVLLVFIRGDARGRAADGEPPRTDGGVDVTPSGVRTDPDRRPGA</sequence>
<keyword evidence="2" id="KW-1133">Transmembrane helix</keyword>
<dbReference type="Proteomes" id="UP000832097">
    <property type="component" value="Chromosome"/>
</dbReference>
<keyword evidence="4" id="KW-0378">Hydrolase</keyword>
<dbReference type="RefSeq" id="WP_243555668.1">
    <property type="nucleotide sequence ID" value="NZ_CP094528.1"/>
</dbReference>
<feature type="transmembrane region" description="Helical" evidence="2">
    <location>
        <begin position="63"/>
        <end position="88"/>
    </location>
</feature>
<protein>
    <submittedName>
        <fullName evidence="4">CPBP family intramembrane metalloprotease</fullName>
    </submittedName>
</protein>
<feature type="transmembrane region" description="Helical" evidence="2">
    <location>
        <begin position="250"/>
        <end position="272"/>
    </location>
</feature>
<dbReference type="PANTHER" id="PTHR36435">
    <property type="entry name" value="SLR1288 PROTEIN"/>
    <property type="match status" value="1"/>
</dbReference>
<feature type="region of interest" description="Disordered" evidence="1">
    <location>
        <begin position="280"/>
        <end position="309"/>
    </location>
</feature>
<evidence type="ECO:0000313" key="4">
    <source>
        <dbReference type="EMBL" id="UOE44140.1"/>
    </source>
</evidence>
<dbReference type="PANTHER" id="PTHR36435:SF1">
    <property type="entry name" value="CAAX AMINO TERMINAL PROTEASE FAMILY PROTEIN"/>
    <property type="match status" value="1"/>
</dbReference>